<dbReference type="EMBL" id="PFSF01000050">
    <property type="protein sequence ID" value="PJC28022.1"/>
    <property type="molecule type" value="Genomic_DNA"/>
</dbReference>
<feature type="transmembrane region" description="Helical" evidence="1">
    <location>
        <begin position="62"/>
        <end position="82"/>
    </location>
</feature>
<feature type="transmembrane region" description="Helical" evidence="1">
    <location>
        <begin position="382"/>
        <end position="403"/>
    </location>
</feature>
<feature type="transmembrane region" description="Helical" evidence="1">
    <location>
        <begin position="21"/>
        <end position="42"/>
    </location>
</feature>
<comment type="caution">
    <text evidence="2">The sequence shown here is derived from an EMBL/GenBank/DDBJ whole genome shotgun (WGS) entry which is preliminary data.</text>
</comment>
<sequence length="412" mass="47874">MAILAAFGVDWCFKNKQTRKILAGGVVFVGIYICLWLFTFLAPLIFPQGWWIPYLKISQRNLILPTAFALSGVVVVLASFLLNKKHFLFFGIILITIFDLFFYFQKITPFSPKELVYPQTEIMKFLQEKAGINRFWGYGIGYIDSNFSTFTGTYSIDGWDALFIRRYGELISASDNGKIKDPIPRSDVVLTKGYGKEALRENPYRQRLLNLLGVKYILQKDEGLSNEWQPDYQTFPQEIYELIWQKGKWQVYENKNVLPRTFLVGDYQLEKEKQKIVDLILNPKFPLEERVILEKPLPADSILDNQAVGKAELLNYQPNKIEIETSSSGNKLLFLSDNFYPGWKAEIDDQEVEIYRANYTFRAIFVPQGDHRVVFFYRSDSFRWGIVLILVSLAIVIILVKYYPGKRSNEKK</sequence>
<dbReference type="AlphaFoldDB" id="A0A2M8ESD4"/>
<reference evidence="3" key="1">
    <citation type="submission" date="2017-09" db="EMBL/GenBank/DDBJ databases">
        <title>Depth-based differentiation of microbial function through sediment-hosted aquifers and enrichment of novel symbionts in the deep terrestrial subsurface.</title>
        <authorList>
            <person name="Probst A.J."/>
            <person name="Ladd B."/>
            <person name="Jarett J.K."/>
            <person name="Geller-Mcgrath D.E."/>
            <person name="Sieber C.M.K."/>
            <person name="Emerson J.B."/>
            <person name="Anantharaman K."/>
            <person name="Thomas B.C."/>
            <person name="Malmstrom R."/>
            <person name="Stieglmeier M."/>
            <person name="Klingl A."/>
            <person name="Woyke T."/>
            <person name="Ryan C.M."/>
            <person name="Banfield J.F."/>
        </authorList>
    </citation>
    <scope>NUCLEOTIDE SEQUENCE [LARGE SCALE GENOMIC DNA]</scope>
</reference>
<dbReference type="PANTHER" id="PTHR38454">
    <property type="entry name" value="INTEGRAL MEMBRANE PROTEIN-RELATED"/>
    <property type="match status" value="1"/>
</dbReference>
<proteinExistence type="predicted"/>
<dbReference type="Pfam" id="PF09586">
    <property type="entry name" value="YfhO"/>
    <property type="match status" value="1"/>
</dbReference>
<keyword evidence="1" id="KW-0472">Membrane</keyword>
<evidence type="ECO:0000313" key="2">
    <source>
        <dbReference type="EMBL" id="PJC28022.1"/>
    </source>
</evidence>
<dbReference type="PANTHER" id="PTHR38454:SF1">
    <property type="entry name" value="INTEGRAL MEMBRANE PROTEIN"/>
    <property type="match status" value="1"/>
</dbReference>
<evidence type="ECO:0000256" key="1">
    <source>
        <dbReference type="SAM" id="Phobius"/>
    </source>
</evidence>
<evidence type="ECO:0008006" key="4">
    <source>
        <dbReference type="Google" id="ProtNLM"/>
    </source>
</evidence>
<dbReference type="Proteomes" id="UP000229816">
    <property type="component" value="Unassembled WGS sequence"/>
</dbReference>
<accession>A0A2M8ESD4</accession>
<keyword evidence="1" id="KW-0812">Transmembrane</keyword>
<protein>
    <recommendedName>
        <fullName evidence="4">Bacterial membrane protein YfhO</fullName>
    </recommendedName>
</protein>
<keyword evidence="1" id="KW-1133">Transmembrane helix</keyword>
<evidence type="ECO:0000313" key="3">
    <source>
        <dbReference type="Proteomes" id="UP000229816"/>
    </source>
</evidence>
<name>A0A2M8ESD4_9BACT</name>
<dbReference type="InterPro" id="IPR018580">
    <property type="entry name" value="Uncharacterised_YfhO"/>
</dbReference>
<organism evidence="2 3">
    <name type="scientific">Candidatus Shapirobacteria bacterium CG_4_9_14_0_2_um_filter_39_11</name>
    <dbReference type="NCBI Taxonomy" id="1974478"/>
    <lineage>
        <taxon>Bacteria</taxon>
        <taxon>Candidatus Shapironibacteriota</taxon>
    </lineage>
</organism>
<feature type="transmembrane region" description="Helical" evidence="1">
    <location>
        <begin position="87"/>
        <end position="104"/>
    </location>
</feature>
<gene>
    <name evidence="2" type="ORF">CO054_02400</name>
</gene>